<dbReference type="Proteomes" id="UP000314294">
    <property type="component" value="Unassembled WGS sequence"/>
</dbReference>
<evidence type="ECO:0000313" key="3">
    <source>
        <dbReference type="Proteomes" id="UP000314294"/>
    </source>
</evidence>
<accession>A0A4Z2HCZ5</accession>
<organism evidence="2 3">
    <name type="scientific">Liparis tanakae</name>
    <name type="common">Tanaka's snailfish</name>
    <dbReference type="NCBI Taxonomy" id="230148"/>
    <lineage>
        <taxon>Eukaryota</taxon>
        <taxon>Metazoa</taxon>
        <taxon>Chordata</taxon>
        <taxon>Craniata</taxon>
        <taxon>Vertebrata</taxon>
        <taxon>Euteleostomi</taxon>
        <taxon>Actinopterygii</taxon>
        <taxon>Neopterygii</taxon>
        <taxon>Teleostei</taxon>
        <taxon>Neoteleostei</taxon>
        <taxon>Acanthomorphata</taxon>
        <taxon>Eupercaria</taxon>
        <taxon>Perciformes</taxon>
        <taxon>Cottioidei</taxon>
        <taxon>Cottales</taxon>
        <taxon>Liparidae</taxon>
        <taxon>Liparis</taxon>
    </lineage>
</organism>
<sequence length="219" mass="23411">MENQSGPCEAEFCFTGSGLSTEGRQEADGTVRPAESGSTGSTGPTRWTFVSRFPSGAVSLWTPSSSSHWGRDKRSFTPLWMKPIGQSERWTHWKPSVPRETRQTVAARSARRSRLPVSPMCPRISRMSCSPGVSLATVISRIALTTKLSRHPGVATVTVRARQPRGGASRGSGGALVSNRAPPSLHTVLTSWTGGSTLSKPISTCRSVVAGLPLEDIHS</sequence>
<dbReference type="EMBL" id="SRLO01000269">
    <property type="protein sequence ID" value="TNN63636.1"/>
    <property type="molecule type" value="Genomic_DNA"/>
</dbReference>
<feature type="compositionally biased region" description="Polar residues" evidence="1">
    <location>
        <begin position="36"/>
        <end position="45"/>
    </location>
</feature>
<comment type="caution">
    <text evidence="2">The sequence shown here is derived from an EMBL/GenBank/DDBJ whole genome shotgun (WGS) entry which is preliminary data.</text>
</comment>
<name>A0A4Z2HCZ5_9TELE</name>
<reference evidence="2 3" key="1">
    <citation type="submission" date="2019-03" db="EMBL/GenBank/DDBJ databases">
        <title>First draft genome of Liparis tanakae, snailfish: a comprehensive survey of snailfish specific genes.</title>
        <authorList>
            <person name="Kim W."/>
            <person name="Song I."/>
            <person name="Jeong J.-H."/>
            <person name="Kim D."/>
            <person name="Kim S."/>
            <person name="Ryu S."/>
            <person name="Song J.Y."/>
            <person name="Lee S.K."/>
        </authorList>
    </citation>
    <scope>NUCLEOTIDE SEQUENCE [LARGE SCALE GENOMIC DNA]</scope>
    <source>
        <tissue evidence="2">Muscle</tissue>
    </source>
</reference>
<evidence type="ECO:0000256" key="1">
    <source>
        <dbReference type="SAM" id="MobiDB-lite"/>
    </source>
</evidence>
<gene>
    <name evidence="2" type="ORF">EYF80_026172</name>
</gene>
<feature type="region of interest" description="Disordered" evidence="1">
    <location>
        <begin position="18"/>
        <end position="46"/>
    </location>
</feature>
<dbReference type="AlphaFoldDB" id="A0A4Z2HCZ5"/>
<proteinExistence type="predicted"/>
<feature type="region of interest" description="Disordered" evidence="1">
    <location>
        <begin position="161"/>
        <end position="180"/>
    </location>
</feature>
<protein>
    <submittedName>
        <fullName evidence="2">Uncharacterized protein</fullName>
    </submittedName>
</protein>
<evidence type="ECO:0000313" key="2">
    <source>
        <dbReference type="EMBL" id="TNN63636.1"/>
    </source>
</evidence>
<keyword evidence="3" id="KW-1185">Reference proteome</keyword>